<dbReference type="AlphaFoldDB" id="A0A8S3X3Y9"/>
<organism evidence="1 2">
    <name type="scientific">Parnassius apollo</name>
    <name type="common">Apollo butterfly</name>
    <name type="synonym">Papilio apollo</name>
    <dbReference type="NCBI Taxonomy" id="110799"/>
    <lineage>
        <taxon>Eukaryota</taxon>
        <taxon>Metazoa</taxon>
        <taxon>Ecdysozoa</taxon>
        <taxon>Arthropoda</taxon>
        <taxon>Hexapoda</taxon>
        <taxon>Insecta</taxon>
        <taxon>Pterygota</taxon>
        <taxon>Neoptera</taxon>
        <taxon>Endopterygota</taxon>
        <taxon>Lepidoptera</taxon>
        <taxon>Glossata</taxon>
        <taxon>Ditrysia</taxon>
        <taxon>Papilionoidea</taxon>
        <taxon>Papilionidae</taxon>
        <taxon>Parnassiinae</taxon>
        <taxon>Parnassini</taxon>
        <taxon>Parnassius</taxon>
        <taxon>Parnassius</taxon>
    </lineage>
</organism>
<protein>
    <submittedName>
        <fullName evidence="1">(apollo) hypothetical protein</fullName>
    </submittedName>
</protein>
<evidence type="ECO:0000313" key="2">
    <source>
        <dbReference type="Proteomes" id="UP000691718"/>
    </source>
</evidence>
<accession>A0A8S3X3Y9</accession>
<sequence length="161" mass="18291">MARSFEPISTIQDTIMAQNQRASDIIHNSNISFRTQRKLNFHNPEPPADEVLLVNENKEAEPPPPVITEMKNVEPNDYVFDKKNDSYTLFNNDKVTCPEQSGSQLRTEDEDTPAQTTYTAEIEITSLLKTPIYCDVIELLPSPIYSAVLQSQLMSQLKQKC</sequence>
<dbReference type="OrthoDB" id="7488384at2759"/>
<dbReference type="Proteomes" id="UP000691718">
    <property type="component" value="Unassembled WGS sequence"/>
</dbReference>
<name>A0A8S3X3Y9_PARAO</name>
<comment type="caution">
    <text evidence="1">The sequence shown here is derived from an EMBL/GenBank/DDBJ whole genome shotgun (WGS) entry which is preliminary data.</text>
</comment>
<gene>
    <name evidence="1" type="ORF">PAPOLLO_LOCUS12240</name>
</gene>
<proteinExistence type="predicted"/>
<keyword evidence="2" id="KW-1185">Reference proteome</keyword>
<evidence type="ECO:0000313" key="1">
    <source>
        <dbReference type="EMBL" id="CAG4992074.1"/>
    </source>
</evidence>
<reference evidence="1" key="1">
    <citation type="submission" date="2021-04" db="EMBL/GenBank/DDBJ databases">
        <authorList>
            <person name="Tunstrom K."/>
        </authorList>
    </citation>
    <scope>NUCLEOTIDE SEQUENCE</scope>
</reference>
<dbReference type="EMBL" id="CAJQZP010000885">
    <property type="protein sequence ID" value="CAG4992074.1"/>
    <property type="molecule type" value="Genomic_DNA"/>
</dbReference>